<proteinExistence type="predicted"/>
<dbReference type="InterPro" id="IPR036508">
    <property type="entry name" value="Chitin-bd_dom_sf"/>
</dbReference>
<dbReference type="Gene3D" id="2.170.140.10">
    <property type="entry name" value="Chitin binding domain"/>
    <property type="match status" value="1"/>
</dbReference>
<protein>
    <submittedName>
        <fullName evidence="2">ORF8</fullName>
    </submittedName>
</protein>
<feature type="domain" description="Chitin-binding type-2" evidence="1">
    <location>
        <begin position="2"/>
        <end position="59"/>
    </location>
</feature>
<dbReference type="GO" id="GO:0005576">
    <property type="term" value="C:extracellular region"/>
    <property type="evidence" value="ECO:0007669"/>
    <property type="project" value="InterPro"/>
</dbReference>
<sequence>MERLCVNGYYGSVADPFECDAYYQCPEGIKFYCPIGSQFDGDKNVCVPINENDINGCYATASRRLLD</sequence>
<dbReference type="PROSITE" id="PS50940">
    <property type="entry name" value="CHIT_BIND_II"/>
    <property type="match status" value="1"/>
</dbReference>
<organismHost>
    <name type="scientific">Pieris brassicae</name>
    <name type="common">White butterfly</name>
    <name type="synonym">Large white butterfly</name>
    <dbReference type="NCBI Taxonomy" id="7116"/>
</organismHost>
<accession>A0A7G9U8U1</accession>
<evidence type="ECO:0000259" key="1">
    <source>
        <dbReference type="PROSITE" id="PS50940"/>
    </source>
</evidence>
<dbReference type="InterPro" id="IPR002557">
    <property type="entry name" value="Chitin-bd_dom"/>
</dbReference>
<dbReference type="EMBL" id="MN750575">
    <property type="protein sequence ID" value="QNN89522.1"/>
    <property type="molecule type" value="Genomic_DNA"/>
</dbReference>
<evidence type="ECO:0000313" key="2">
    <source>
        <dbReference type="EMBL" id="QNN89522.1"/>
    </source>
</evidence>
<reference evidence="2" key="1">
    <citation type="submission" date="2019-11" db="EMBL/GenBank/DDBJ databases">
        <title>Studies on the baculoviruses infecting the caterpillars, Spilarctia obliqua Walker (Erebidae) and Pieris brassicae Linn. (Pieridae) (Insecta: Lepidoptera).</title>
        <authorList>
            <person name="Paul S."/>
            <person name="Arumugaperumal A."/>
            <person name="Sathiya Balasingh Thangapandi E.J.J."/>
            <person name="Sarjubala Devi H."/>
            <person name="Johnson T."/>
            <person name="Maisnam S."/>
            <person name="Krishnavel S."/>
            <person name="Soman Syamala S."/>
            <person name="Ramamoorthy S."/>
            <person name="Karthikeyan R."/>
            <person name="Subburaman C."/>
            <person name="Jeyaprakash R."/>
            <person name="Azhaguchamy M."/>
            <person name="Ramaiyer V."/>
            <person name="Sivasubramaniam S."/>
        </authorList>
    </citation>
    <scope>NUCLEOTIDE SEQUENCE</scope>
    <source>
        <strain evidence="2">Manipur</strain>
    </source>
</reference>
<dbReference type="GO" id="GO:0008061">
    <property type="term" value="F:chitin binding"/>
    <property type="evidence" value="ECO:0007669"/>
    <property type="project" value="InterPro"/>
</dbReference>
<dbReference type="Pfam" id="PF01607">
    <property type="entry name" value="CBM_14"/>
    <property type="match status" value="1"/>
</dbReference>
<dbReference type="SUPFAM" id="SSF57625">
    <property type="entry name" value="Invertebrate chitin-binding proteins"/>
    <property type="match status" value="1"/>
</dbReference>
<organism evidence="2">
    <name type="scientific">Pieris brassicae granulosis virus</name>
    <name type="common">PbGV</name>
    <name type="synonym">Pieris brassicae granulovirus</name>
    <dbReference type="NCBI Taxonomy" id="10465"/>
    <lineage>
        <taxon>Viruses</taxon>
        <taxon>Viruses incertae sedis</taxon>
        <taxon>Naldaviricetes</taxon>
        <taxon>Lefavirales</taxon>
        <taxon>Baculoviridae</taxon>
        <taxon>Betabaculovirus</taxon>
        <taxon>Betabaculovirus arrapae</taxon>
    </lineage>
</organism>
<dbReference type="SMART" id="SM00494">
    <property type="entry name" value="ChtBD2"/>
    <property type="match status" value="1"/>
</dbReference>
<name>A0A7G9U8U1_GVPB</name>